<evidence type="ECO:0000313" key="14">
    <source>
        <dbReference type="EMBL" id="QCI25667.1"/>
    </source>
</evidence>
<dbReference type="GO" id="GO:0005886">
    <property type="term" value="C:plasma membrane"/>
    <property type="evidence" value="ECO:0007669"/>
    <property type="project" value="UniProtKB-SubCell"/>
</dbReference>
<dbReference type="Pfam" id="PF13145">
    <property type="entry name" value="Rotamase_2"/>
    <property type="match status" value="1"/>
</dbReference>
<organism evidence="14 15">
    <name type="scientific">Buchnera aphidicola</name>
    <name type="common">Sitobion avenae</name>
    <dbReference type="NCBI Taxonomy" id="571428"/>
    <lineage>
        <taxon>Bacteria</taxon>
        <taxon>Pseudomonadati</taxon>
        <taxon>Pseudomonadota</taxon>
        <taxon>Gammaproteobacteria</taxon>
        <taxon>Enterobacterales</taxon>
        <taxon>Erwiniaceae</taxon>
        <taxon>Buchnera</taxon>
    </lineage>
</organism>
<gene>
    <name evidence="14" type="ORF">D9V77_02375</name>
</gene>
<evidence type="ECO:0000256" key="4">
    <source>
        <dbReference type="ARBA" id="ARBA00022692"/>
    </source>
</evidence>
<dbReference type="Gene3D" id="3.10.50.40">
    <property type="match status" value="1"/>
</dbReference>
<dbReference type="AlphaFoldDB" id="A0A4D6Y7P6"/>
<dbReference type="InterPro" id="IPR052029">
    <property type="entry name" value="PpiD_chaperone"/>
</dbReference>
<dbReference type="Pfam" id="PF13624">
    <property type="entry name" value="SurA_N_3"/>
    <property type="match status" value="1"/>
</dbReference>
<accession>A0A4D6Y7P6</accession>
<name>A0A4D6Y7P6_9GAMM</name>
<dbReference type="PANTHER" id="PTHR47529:SF1">
    <property type="entry name" value="PERIPLASMIC CHAPERONE PPID"/>
    <property type="match status" value="1"/>
</dbReference>
<evidence type="ECO:0000313" key="15">
    <source>
        <dbReference type="Proteomes" id="UP000298585"/>
    </source>
</evidence>
<evidence type="ECO:0000256" key="9">
    <source>
        <dbReference type="ARBA" id="ARBA00040743"/>
    </source>
</evidence>
<dbReference type="PROSITE" id="PS01096">
    <property type="entry name" value="PPIC_PPIASE_1"/>
    <property type="match status" value="1"/>
</dbReference>
<dbReference type="Proteomes" id="UP000298585">
    <property type="component" value="Chromosome"/>
</dbReference>
<comment type="similarity">
    <text evidence="8">Belongs to the PpiD chaperone family.</text>
</comment>
<feature type="transmembrane region" description="Helical" evidence="12">
    <location>
        <begin position="12"/>
        <end position="34"/>
    </location>
</feature>
<reference evidence="14 15" key="2">
    <citation type="submission" date="2019-05" db="EMBL/GenBank/DDBJ databases">
        <title>Genome evolution of the obligate endosymbiont Buchnera aphidicola.</title>
        <authorList>
            <person name="Moran N.A."/>
        </authorList>
    </citation>
    <scope>NUCLEOTIDE SEQUENCE [LARGE SCALE GENOMIC DNA]</scope>
    <source>
        <strain evidence="14 15">Sav</strain>
    </source>
</reference>
<keyword evidence="6 12" id="KW-0472">Membrane</keyword>
<dbReference type="InterPro" id="IPR027304">
    <property type="entry name" value="Trigger_fact/SurA_dom_sf"/>
</dbReference>
<dbReference type="GO" id="GO:0003755">
    <property type="term" value="F:peptidyl-prolyl cis-trans isomerase activity"/>
    <property type="evidence" value="ECO:0007669"/>
    <property type="project" value="UniProtKB-KW"/>
</dbReference>
<evidence type="ECO:0000256" key="10">
    <source>
        <dbReference type="ARBA" id="ARBA00042775"/>
    </source>
</evidence>
<dbReference type="EMBL" id="CP034855">
    <property type="protein sequence ID" value="QCI25667.1"/>
    <property type="molecule type" value="Genomic_DNA"/>
</dbReference>
<reference evidence="14 15" key="1">
    <citation type="submission" date="2018-12" db="EMBL/GenBank/DDBJ databases">
        <authorList>
            <person name="Chong R.A."/>
        </authorList>
    </citation>
    <scope>NUCLEOTIDE SEQUENCE [LARGE SCALE GENOMIC DNA]</scope>
    <source>
        <strain evidence="14 15">Sav</strain>
    </source>
</reference>
<evidence type="ECO:0000256" key="8">
    <source>
        <dbReference type="ARBA" id="ARBA00038408"/>
    </source>
</evidence>
<comment type="subcellular location">
    <subcellularLocation>
        <location evidence="1">Cell inner membrane</location>
        <topology evidence="1">Single-pass type II membrane protein</topology>
        <orientation evidence="1">Periplasmic side</orientation>
    </subcellularLocation>
</comment>
<evidence type="ECO:0000256" key="12">
    <source>
        <dbReference type="SAM" id="Phobius"/>
    </source>
</evidence>
<dbReference type="PANTHER" id="PTHR47529">
    <property type="entry name" value="PEPTIDYL-PROLYL CIS-TRANS ISOMERASE D"/>
    <property type="match status" value="1"/>
</dbReference>
<dbReference type="InterPro" id="IPR000297">
    <property type="entry name" value="PPIase_PpiC"/>
</dbReference>
<dbReference type="PROSITE" id="PS50198">
    <property type="entry name" value="PPIC_PPIASE_2"/>
    <property type="match status" value="1"/>
</dbReference>
<dbReference type="InterPro" id="IPR046357">
    <property type="entry name" value="PPIase_dom_sf"/>
</dbReference>
<evidence type="ECO:0000256" key="3">
    <source>
        <dbReference type="ARBA" id="ARBA00022519"/>
    </source>
</evidence>
<evidence type="ECO:0000259" key="13">
    <source>
        <dbReference type="PROSITE" id="PS50198"/>
    </source>
</evidence>
<dbReference type="RefSeq" id="WP_158338717.1">
    <property type="nucleotide sequence ID" value="NZ_CP034855.1"/>
</dbReference>
<keyword evidence="3" id="KW-0997">Cell inner membrane</keyword>
<dbReference type="OrthoDB" id="9812372at2"/>
<keyword evidence="11 14" id="KW-0413">Isomerase</keyword>
<evidence type="ECO:0000256" key="1">
    <source>
        <dbReference type="ARBA" id="ARBA00004382"/>
    </source>
</evidence>
<evidence type="ECO:0000256" key="11">
    <source>
        <dbReference type="PROSITE-ProRule" id="PRU00278"/>
    </source>
</evidence>
<dbReference type="InterPro" id="IPR023058">
    <property type="entry name" value="PPIase_PpiC_CS"/>
</dbReference>
<evidence type="ECO:0000256" key="2">
    <source>
        <dbReference type="ARBA" id="ARBA00022475"/>
    </source>
</evidence>
<feature type="domain" description="PpiC" evidence="13">
    <location>
        <begin position="266"/>
        <end position="356"/>
    </location>
</feature>
<dbReference type="SUPFAM" id="SSF109998">
    <property type="entry name" value="Triger factor/SurA peptide-binding domain-like"/>
    <property type="match status" value="1"/>
</dbReference>
<keyword evidence="11" id="KW-0697">Rotamase</keyword>
<evidence type="ECO:0000256" key="7">
    <source>
        <dbReference type="ARBA" id="ARBA00023186"/>
    </source>
</evidence>
<dbReference type="SUPFAM" id="SSF54534">
    <property type="entry name" value="FKBP-like"/>
    <property type="match status" value="1"/>
</dbReference>
<keyword evidence="2" id="KW-1003">Cell membrane</keyword>
<keyword evidence="7" id="KW-0143">Chaperone</keyword>
<protein>
    <recommendedName>
        <fullName evidence="9">Periplasmic chaperone PpiD</fullName>
    </recommendedName>
    <alternativeName>
        <fullName evidence="10">Periplasmic folding chaperone</fullName>
    </alternativeName>
</protein>
<dbReference type="Gene3D" id="1.10.4030.10">
    <property type="entry name" value="Porin chaperone SurA, peptide-binding domain"/>
    <property type="match status" value="1"/>
</dbReference>
<evidence type="ECO:0000256" key="6">
    <source>
        <dbReference type="ARBA" id="ARBA00023136"/>
    </source>
</evidence>
<keyword evidence="4 12" id="KW-0812">Transmembrane</keyword>
<proteinExistence type="inferred from homology"/>
<sequence>MTKRLKFRPTHIIVKCILGLIILSLILSTISSYINKDSEKYIAKVNGEGINFNVFKNMYLIEREKQKTKLGKNFFKLSNNKKFIKETYDYILSQLINNILLEQYTKNMHFKVDDHQIKKIILNAPIFQKDKKFNKERYFNYLTSINLTNHEYINIIKKKINTENLISSIINSNFILENEAQNIINLLSQKRIIKKSIIKIDSAISKQNVTNIEAKNYFYKNKNDFDIPKKIKISFVKLTLDKFKTTCNNKEIYEWYLKNIKKYSTEEKRRYSIIQIKNKNEALLILSRLHNRPEDFSKVAKEKSIDPISSKKGGDIGWMSSNDIPNEIKNANLNQKYQISNIIPFNNEFLIVQLNDIIIKKQKKIYEVSDIIKNEIKHQKSLHLYNMLKNKISNTVKKKPDQVELILKENNISTQETNWFDKNSIPAVLNSPILKRIIFNTQSFRKNTIKKPNLSFIILKKNQSFLIKIKDFKNKKTQMFKNIKQKIIKKLKLIKAIEETKKISEKIVNELKNGKMNLFQELNLSFANPEIISRDDQNFITPIVFSLPRPQKEKKVYTLYQDKNKDFIIISLEKVYNSNFSQKEKNIIFEYLEKNNTEIIFNSILKDLHEKSIITYEKIKKI</sequence>
<evidence type="ECO:0000256" key="5">
    <source>
        <dbReference type="ARBA" id="ARBA00022989"/>
    </source>
</evidence>
<keyword evidence="5 12" id="KW-1133">Transmembrane helix</keyword>